<dbReference type="InterPro" id="IPR053204">
    <property type="entry name" value="Oxopyrrolidines_Biosynth-assoc"/>
</dbReference>
<keyword evidence="2" id="KW-1185">Reference proteome</keyword>
<dbReference type="PANTHER" id="PTHR38797:SF4">
    <property type="entry name" value="NUCLEAR PORE COMPLEX PROTEIN NUP85"/>
    <property type="match status" value="1"/>
</dbReference>
<sequence>MKVPSLHLESYATDNPGQSELELFTIIQEYLQSADVKSPAAVAQNINDLIPTRRTSDSNINYSDDVERFLWSTWGIFTHVAKQVPHNHPSQDRLVELIRSLTFLVPITVEIWEEPQQVWADLPIFGPSMREAWISPAYYGDLSNTEEVDRWINLNSFAARLLNLDAVLWTSFAV</sequence>
<dbReference type="Pfam" id="PF12311">
    <property type="entry name" value="DUF3632"/>
    <property type="match status" value="1"/>
</dbReference>
<protein>
    <submittedName>
        <fullName evidence="1">Uncharacterized protein</fullName>
    </submittedName>
</protein>
<proteinExistence type="predicted"/>
<dbReference type="STRING" id="1220188.A0A4S3J8A9"/>
<comment type="caution">
    <text evidence="1">The sequence shown here is derived from an EMBL/GenBank/DDBJ whole genome shotgun (WGS) entry which is preliminary data.</text>
</comment>
<gene>
    <name evidence="1" type="ORF">EYZ11_009278</name>
</gene>
<dbReference type="PANTHER" id="PTHR38797">
    <property type="entry name" value="NUCLEAR PORE COMPLEX PROTEIN NUP85-RELATED"/>
    <property type="match status" value="1"/>
</dbReference>
<dbReference type="InterPro" id="IPR022085">
    <property type="entry name" value="OpdG"/>
</dbReference>
<accession>A0A4S3J8A9</accession>
<evidence type="ECO:0000313" key="2">
    <source>
        <dbReference type="Proteomes" id="UP000308092"/>
    </source>
</evidence>
<dbReference type="Proteomes" id="UP000308092">
    <property type="component" value="Unassembled WGS sequence"/>
</dbReference>
<organism evidence="1 2">
    <name type="scientific">Aspergillus tanneri</name>
    <dbReference type="NCBI Taxonomy" id="1220188"/>
    <lineage>
        <taxon>Eukaryota</taxon>
        <taxon>Fungi</taxon>
        <taxon>Dikarya</taxon>
        <taxon>Ascomycota</taxon>
        <taxon>Pezizomycotina</taxon>
        <taxon>Eurotiomycetes</taxon>
        <taxon>Eurotiomycetidae</taxon>
        <taxon>Eurotiales</taxon>
        <taxon>Aspergillaceae</taxon>
        <taxon>Aspergillus</taxon>
        <taxon>Aspergillus subgen. Circumdati</taxon>
    </lineage>
</organism>
<evidence type="ECO:0000313" key="1">
    <source>
        <dbReference type="EMBL" id="THC91259.1"/>
    </source>
</evidence>
<dbReference type="AlphaFoldDB" id="A0A4S3J8A9"/>
<dbReference type="EMBL" id="SOSA01000432">
    <property type="protein sequence ID" value="THC91259.1"/>
    <property type="molecule type" value="Genomic_DNA"/>
</dbReference>
<name>A0A4S3J8A9_9EURO</name>
<dbReference type="VEuPathDB" id="FungiDB:EYZ11_009278"/>
<reference evidence="1 2" key="1">
    <citation type="submission" date="2019-03" db="EMBL/GenBank/DDBJ databases">
        <title>The genome sequence of a newly discovered highly antifungal drug resistant Aspergillus species, Aspergillus tanneri NIH 1004.</title>
        <authorList>
            <person name="Mounaud S."/>
            <person name="Singh I."/>
            <person name="Joardar V."/>
            <person name="Pakala S."/>
            <person name="Pakala S."/>
            <person name="Venepally P."/>
            <person name="Hoover J."/>
            <person name="Nierman W."/>
            <person name="Chung J."/>
            <person name="Losada L."/>
        </authorList>
    </citation>
    <scope>NUCLEOTIDE SEQUENCE [LARGE SCALE GENOMIC DNA]</scope>
    <source>
        <strain evidence="1 2">NIH1004</strain>
    </source>
</reference>